<dbReference type="HOGENOM" id="CLU_963455_0_0_1"/>
<organism evidence="5 6">
    <name type="scientific">Ordospora colligata OC4</name>
    <dbReference type="NCBI Taxonomy" id="1354746"/>
    <lineage>
        <taxon>Eukaryota</taxon>
        <taxon>Fungi</taxon>
        <taxon>Fungi incertae sedis</taxon>
        <taxon>Microsporidia</taxon>
        <taxon>Ordosporidae</taxon>
        <taxon>Ordospora</taxon>
    </lineage>
</organism>
<dbReference type="CDD" id="cd03445">
    <property type="entry name" value="Thioesterase_II_repeat2"/>
    <property type="match status" value="1"/>
</dbReference>
<dbReference type="GO" id="GO:0005782">
    <property type="term" value="C:peroxisomal matrix"/>
    <property type="evidence" value="ECO:0007669"/>
    <property type="project" value="TreeGrafter"/>
</dbReference>
<reference evidence="5 6" key="1">
    <citation type="journal article" date="2014" name="MBio">
        <title>The Ordospora colligata genome; evolution of extreme reduction in microsporidia and host-to-parasite horizontal gene transfer.</title>
        <authorList>
            <person name="Pombert J.-F."/>
            <person name="Haag K.L."/>
            <person name="Beidas S."/>
            <person name="Ebert D."/>
            <person name="Keeling P.J."/>
        </authorList>
    </citation>
    <scope>NUCLEOTIDE SEQUENCE [LARGE SCALE GENOMIC DNA]</scope>
    <source>
        <strain evidence="5 6">OC4</strain>
    </source>
</reference>
<keyword evidence="2" id="KW-0378">Hydrolase</keyword>
<dbReference type="GeneID" id="26261870"/>
<dbReference type="InterPro" id="IPR029069">
    <property type="entry name" value="HotDog_dom_sf"/>
</dbReference>
<feature type="domain" description="Acyl-CoA thioesterase 2 C-terminal" evidence="3">
    <location>
        <begin position="186"/>
        <end position="278"/>
    </location>
</feature>
<evidence type="ECO:0000259" key="4">
    <source>
        <dbReference type="Pfam" id="PF13622"/>
    </source>
</evidence>
<dbReference type="Pfam" id="PF02551">
    <property type="entry name" value="Acyl_CoA_thio"/>
    <property type="match status" value="1"/>
</dbReference>
<dbReference type="Proteomes" id="UP000031056">
    <property type="component" value="Unassembled WGS sequence"/>
</dbReference>
<proteinExistence type="inferred from homology"/>
<dbReference type="InterPro" id="IPR003703">
    <property type="entry name" value="Acyl_CoA_thio"/>
</dbReference>
<dbReference type="GO" id="GO:0009062">
    <property type="term" value="P:fatty acid catabolic process"/>
    <property type="evidence" value="ECO:0007669"/>
    <property type="project" value="TreeGrafter"/>
</dbReference>
<gene>
    <name evidence="5" type="ORF">M896_052170</name>
</gene>
<evidence type="ECO:0000256" key="2">
    <source>
        <dbReference type="ARBA" id="ARBA00022801"/>
    </source>
</evidence>
<dbReference type="OrthoDB" id="68328at2759"/>
<keyword evidence="6" id="KW-1185">Reference proteome</keyword>
<dbReference type="InterPro" id="IPR025652">
    <property type="entry name" value="TesB_C"/>
</dbReference>
<name>A0A0B2ULB3_9MICR</name>
<evidence type="ECO:0000313" key="6">
    <source>
        <dbReference type="Proteomes" id="UP000031056"/>
    </source>
</evidence>
<dbReference type="Pfam" id="PF13622">
    <property type="entry name" value="4HBT_3"/>
    <property type="match status" value="1"/>
</dbReference>
<dbReference type="GO" id="GO:0006637">
    <property type="term" value="P:acyl-CoA metabolic process"/>
    <property type="evidence" value="ECO:0007669"/>
    <property type="project" value="InterPro"/>
</dbReference>
<evidence type="ECO:0000313" key="5">
    <source>
        <dbReference type="EMBL" id="KHN69807.1"/>
    </source>
</evidence>
<dbReference type="RefSeq" id="XP_014563849.1">
    <property type="nucleotide sequence ID" value="XM_014708363.1"/>
</dbReference>
<evidence type="ECO:0000256" key="1">
    <source>
        <dbReference type="ARBA" id="ARBA00006538"/>
    </source>
</evidence>
<sequence length="289" mass="32545">MEFIKISKENDEAFKGTDLWSPLPGYPTFGGQIAAQSLMSAFSTVEDNTIPINLSILFINKCRSDQNTSYQVKKLRDGGILKMRQVDCYQNDTLVSSMHASFSRPDDNAHDYEDTPYKLYEDTFVPFAEYISNALNNTSESEASIKMKFQVLYDNMQMLLNVIDVELGKETGDMRQIRITIKSKQDSIVAKAALVTLVSDLLLVETALIACNLTIFSKEISLLTSMNHVVHFIDLERDLGECVYYIVKCKGIKNSKAICEGQLLHEDGSLICLTSQQGIFRVKPIYSKN</sequence>
<dbReference type="VEuPathDB" id="MicrosporidiaDB:M896_052170"/>
<protein>
    <submittedName>
        <fullName evidence="5">Acyl-CoA thioesterase domain-containing protein</fullName>
    </submittedName>
</protein>
<feature type="domain" description="Acyl-CoA thioesterase-like N-terminal HotDog" evidence="4">
    <location>
        <begin position="24"/>
        <end position="102"/>
    </location>
</feature>
<dbReference type="EMBL" id="JOKQ01000005">
    <property type="protein sequence ID" value="KHN69807.1"/>
    <property type="molecule type" value="Genomic_DNA"/>
</dbReference>
<dbReference type="PANTHER" id="PTHR11066:SF34">
    <property type="entry name" value="ACYL-COENZYME A THIOESTERASE 8"/>
    <property type="match status" value="1"/>
</dbReference>
<dbReference type="InterPro" id="IPR042171">
    <property type="entry name" value="Acyl-CoA_hotdog"/>
</dbReference>
<comment type="caution">
    <text evidence="5">The sequence shown here is derived from an EMBL/GenBank/DDBJ whole genome shotgun (WGS) entry which is preliminary data.</text>
</comment>
<accession>A0A0B2ULB3</accession>
<dbReference type="GO" id="GO:0047617">
    <property type="term" value="F:fatty acyl-CoA hydrolase activity"/>
    <property type="evidence" value="ECO:0007669"/>
    <property type="project" value="InterPro"/>
</dbReference>
<dbReference type="Gene3D" id="2.40.160.210">
    <property type="entry name" value="Acyl-CoA thioesterase, double hotdog domain"/>
    <property type="match status" value="1"/>
</dbReference>
<dbReference type="AlphaFoldDB" id="A0A0B2ULB3"/>
<dbReference type="STRING" id="1354746.A0A0B2ULB3"/>
<evidence type="ECO:0000259" key="3">
    <source>
        <dbReference type="Pfam" id="PF02551"/>
    </source>
</evidence>
<dbReference type="PANTHER" id="PTHR11066">
    <property type="entry name" value="ACYL-COA THIOESTERASE"/>
    <property type="match status" value="1"/>
</dbReference>
<dbReference type="SUPFAM" id="SSF54637">
    <property type="entry name" value="Thioesterase/thiol ester dehydrase-isomerase"/>
    <property type="match status" value="2"/>
</dbReference>
<dbReference type="InterPro" id="IPR049449">
    <property type="entry name" value="TesB_ACOT8-like_N"/>
</dbReference>
<dbReference type="InParanoid" id="A0A0B2ULB3"/>
<comment type="similarity">
    <text evidence="1">Belongs to the C/M/P thioester hydrolase family.</text>
</comment>